<gene>
    <name evidence="1" type="ORF">EVAR_62648_1</name>
</gene>
<reference evidence="1 2" key="1">
    <citation type="journal article" date="2019" name="Commun. Biol.">
        <title>The bagworm genome reveals a unique fibroin gene that provides high tensile strength.</title>
        <authorList>
            <person name="Kono N."/>
            <person name="Nakamura H."/>
            <person name="Ohtoshi R."/>
            <person name="Tomita M."/>
            <person name="Numata K."/>
            <person name="Arakawa K."/>
        </authorList>
    </citation>
    <scope>NUCLEOTIDE SEQUENCE [LARGE SCALE GENOMIC DNA]</scope>
</reference>
<evidence type="ECO:0000313" key="2">
    <source>
        <dbReference type="Proteomes" id="UP000299102"/>
    </source>
</evidence>
<dbReference type="AlphaFoldDB" id="A0A4C1ZDF8"/>
<evidence type="ECO:0000313" key="1">
    <source>
        <dbReference type="EMBL" id="GBP84989.1"/>
    </source>
</evidence>
<comment type="caution">
    <text evidence="1">The sequence shown here is derived from an EMBL/GenBank/DDBJ whole genome shotgun (WGS) entry which is preliminary data.</text>
</comment>
<name>A0A4C1ZDF8_EUMVA</name>
<protein>
    <submittedName>
        <fullName evidence="1">Uncharacterized protein</fullName>
    </submittedName>
</protein>
<keyword evidence="2" id="KW-1185">Reference proteome</keyword>
<proteinExistence type="predicted"/>
<organism evidence="1 2">
    <name type="scientific">Eumeta variegata</name>
    <name type="common">Bagworm moth</name>
    <name type="synonym">Eumeta japonica</name>
    <dbReference type="NCBI Taxonomy" id="151549"/>
    <lineage>
        <taxon>Eukaryota</taxon>
        <taxon>Metazoa</taxon>
        <taxon>Ecdysozoa</taxon>
        <taxon>Arthropoda</taxon>
        <taxon>Hexapoda</taxon>
        <taxon>Insecta</taxon>
        <taxon>Pterygota</taxon>
        <taxon>Neoptera</taxon>
        <taxon>Endopterygota</taxon>
        <taxon>Lepidoptera</taxon>
        <taxon>Glossata</taxon>
        <taxon>Ditrysia</taxon>
        <taxon>Tineoidea</taxon>
        <taxon>Psychidae</taxon>
        <taxon>Oiketicinae</taxon>
        <taxon>Eumeta</taxon>
    </lineage>
</organism>
<accession>A0A4C1ZDF8</accession>
<dbReference type="EMBL" id="BGZK01001710">
    <property type="protein sequence ID" value="GBP84989.1"/>
    <property type="molecule type" value="Genomic_DNA"/>
</dbReference>
<sequence>MVVANGLRATFESEKYERIRNSTNDFLTYAKLIPSLLVEKITLSHRSRTTLAHAQQSSAAAFEPLRASAHEQCSQCSVTYRSEHDAQAELRDQTDVYGGGEIGQEMFNRRGIDIRNPRRVTSALPAYWEGIEYPMAGRSG</sequence>
<dbReference type="Proteomes" id="UP000299102">
    <property type="component" value="Unassembled WGS sequence"/>
</dbReference>